<keyword evidence="3" id="KW-0012">Acyltransferase</keyword>
<comment type="caution">
    <text evidence="3">The sequence shown here is derived from an EMBL/GenBank/DDBJ whole genome shotgun (WGS) entry which is preliminary data.</text>
</comment>
<evidence type="ECO:0000256" key="1">
    <source>
        <dbReference type="SAM" id="MobiDB-lite"/>
    </source>
</evidence>
<dbReference type="PROSITE" id="PS51729">
    <property type="entry name" value="GNAT_YJDJ"/>
    <property type="match status" value="1"/>
</dbReference>
<proteinExistence type="predicted"/>
<protein>
    <submittedName>
        <fullName evidence="3">GNAT family N-acetyltransferase</fullName>
        <ecNumber evidence="3">2.3.1.-</ecNumber>
    </submittedName>
</protein>
<dbReference type="GO" id="GO:0016746">
    <property type="term" value="F:acyltransferase activity"/>
    <property type="evidence" value="ECO:0007669"/>
    <property type="project" value="UniProtKB-KW"/>
</dbReference>
<keyword evidence="4" id="KW-1185">Reference proteome</keyword>
<organism evidence="3 4">
    <name type="scientific">Novosphingobium bradum</name>
    <dbReference type="NCBI Taxonomy" id="1737444"/>
    <lineage>
        <taxon>Bacteria</taxon>
        <taxon>Pseudomonadati</taxon>
        <taxon>Pseudomonadota</taxon>
        <taxon>Alphaproteobacteria</taxon>
        <taxon>Sphingomonadales</taxon>
        <taxon>Sphingomonadaceae</taxon>
        <taxon>Novosphingobium</taxon>
    </lineage>
</organism>
<evidence type="ECO:0000313" key="4">
    <source>
        <dbReference type="Proteomes" id="UP001595604"/>
    </source>
</evidence>
<dbReference type="Proteomes" id="UP001595604">
    <property type="component" value="Unassembled WGS sequence"/>
</dbReference>
<evidence type="ECO:0000259" key="2">
    <source>
        <dbReference type="PROSITE" id="PS51729"/>
    </source>
</evidence>
<dbReference type="Pfam" id="PF14542">
    <property type="entry name" value="Acetyltransf_CG"/>
    <property type="match status" value="1"/>
</dbReference>
<feature type="domain" description="N-acetyltransferase" evidence="2">
    <location>
        <begin position="9"/>
        <end position="100"/>
    </location>
</feature>
<dbReference type="EMBL" id="JBHRTQ010000010">
    <property type="protein sequence ID" value="MFC3174924.1"/>
    <property type="molecule type" value="Genomic_DNA"/>
</dbReference>
<dbReference type="EC" id="2.3.1.-" evidence="3"/>
<evidence type="ECO:0000313" key="3">
    <source>
        <dbReference type="EMBL" id="MFC3174924.1"/>
    </source>
</evidence>
<dbReference type="Gene3D" id="3.40.630.30">
    <property type="match status" value="1"/>
</dbReference>
<dbReference type="SUPFAM" id="SSF55729">
    <property type="entry name" value="Acyl-CoA N-acyltransferases (Nat)"/>
    <property type="match status" value="1"/>
</dbReference>
<dbReference type="RefSeq" id="WP_379510303.1">
    <property type="nucleotide sequence ID" value="NZ_JBHRTQ010000010.1"/>
</dbReference>
<dbReference type="InterPro" id="IPR045057">
    <property type="entry name" value="Gcn5-rel_NAT"/>
</dbReference>
<dbReference type="PANTHER" id="PTHR31435">
    <property type="entry name" value="PROTEIN NATD1"/>
    <property type="match status" value="1"/>
</dbReference>
<keyword evidence="3" id="KW-0808">Transferase</keyword>
<sequence length="100" mass="11034">MEGLDIARQDQGQAGEYQGRAPGHAGLARLTWVMRDTAQGPVRVAEHTLVPRELEGRGIAGKLVDALIADARQEGFRVDPRCSYVAAQFRRHPEWSDLLA</sequence>
<dbReference type="InterPro" id="IPR016181">
    <property type="entry name" value="Acyl_CoA_acyltransferase"/>
</dbReference>
<dbReference type="PANTHER" id="PTHR31435:SF9">
    <property type="entry name" value="PROTEIN NATD1"/>
    <property type="match status" value="1"/>
</dbReference>
<feature type="region of interest" description="Disordered" evidence="1">
    <location>
        <begin position="1"/>
        <end position="21"/>
    </location>
</feature>
<accession>A0ABV7IRJ4</accession>
<name>A0ABV7IRJ4_9SPHN</name>
<dbReference type="InterPro" id="IPR031165">
    <property type="entry name" value="GNAT_YJDJ"/>
</dbReference>
<gene>
    <name evidence="3" type="ORF">ACFOD9_11750</name>
</gene>
<reference evidence="4" key="1">
    <citation type="journal article" date="2019" name="Int. J. Syst. Evol. Microbiol.">
        <title>The Global Catalogue of Microorganisms (GCM) 10K type strain sequencing project: providing services to taxonomists for standard genome sequencing and annotation.</title>
        <authorList>
            <consortium name="The Broad Institute Genomics Platform"/>
            <consortium name="The Broad Institute Genome Sequencing Center for Infectious Disease"/>
            <person name="Wu L."/>
            <person name="Ma J."/>
        </authorList>
    </citation>
    <scope>NUCLEOTIDE SEQUENCE [LARGE SCALE GENOMIC DNA]</scope>
    <source>
        <strain evidence="4">KCTC 42984</strain>
    </source>
</reference>